<feature type="region of interest" description="Disordered" evidence="8">
    <location>
        <begin position="1"/>
        <end position="20"/>
    </location>
</feature>
<comment type="caution">
    <text evidence="11">The sequence shown here is derived from an EMBL/GenBank/DDBJ whole genome shotgun (WGS) entry which is preliminary data.</text>
</comment>
<dbReference type="Gene3D" id="1.20.58.70">
    <property type="match status" value="1"/>
</dbReference>
<dbReference type="PROSITE" id="PS00914">
    <property type="entry name" value="SYNTAXIN"/>
    <property type="match status" value="1"/>
</dbReference>
<keyword evidence="3" id="KW-0653">Protein transport</keyword>
<dbReference type="CDD" id="cd00179">
    <property type="entry name" value="SynN"/>
    <property type="match status" value="1"/>
</dbReference>
<evidence type="ECO:0000259" key="10">
    <source>
        <dbReference type="PROSITE" id="PS50192"/>
    </source>
</evidence>
<dbReference type="Proteomes" id="UP001642360">
    <property type="component" value="Unassembled WGS sequence"/>
</dbReference>
<dbReference type="InterPro" id="IPR000727">
    <property type="entry name" value="T_SNARE_dom"/>
</dbReference>
<evidence type="ECO:0000256" key="8">
    <source>
        <dbReference type="SAM" id="MobiDB-lite"/>
    </source>
</evidence>
<comment type="similarity">
    <text evidence="1 6">Belongs to the syntaxin family.</text>
</comment>
<dbReference type="CDD" id="cd15848">
    <property type="entry name" value="SNARE_syntaxin1-like"/>
    <property type="match status" value="1"/>
</dbReference>
<evidence type="ECO:0000256" key="4">
    <source>
        <dbReference type="ARBA" id="ARBA00022990"/>
    </source>
</evidence>
<dbReference type="InterPro" id="IPR006012">
    <property type="entry name" value="Syntaxin/epimorphin_CS"/>
</dbReference>
<keyword evidence="5 7" id="KW-0175">Coiled coil</keyword>
<evidence type="ECO:0000313" key="13">
    <source>
        <dbReference type="Proteomes" id="UP001642360"/>
    </source>
</evidence>
<dbReference type="EMBL" id="CAUOFW020001101">
    <property type="protein sequence ID" value="CAK9141130.1"/>
    <property type="molecule type" value="Genomic_DNA"/>
</dbReference>
<evidence type="ECO:0000256" key="7">
    <source>
        <dbReference type="SAM" id="Coils"/>
    </source>
</evidence>
<dbReference type="SUPFAM" id="SSF47661">
    <property type="entry name" value="t-snare proteins"/>
    <property type="match status" value="1"/>
</dbReference>
<keyword evidence="9" id="KW-1133">Transmembrane helix</keyword>
<keyword evidence="9" id="KW-0472">Membrane</keyword>
<dbReference type="GO" id="GO:0015031">
    <property type="term" value="P:protein transport"/>
    <property type="evidence" value="ECO:0007669"/>
    <property type="project" value="UniProtKB-KW"/>
</dbReference>
<evidence type="ECO:0000256" key="5">
    <source>
        <dbReference type="ARBA" id="ARBA00023054"/>
    </source>
</evidence>
<dbReference type="FunFam" id="1.20.5.110:FF:000008">
    <property type="entry name" value="Syntaxin 132"/>
    <property type="match status" value="1"/>
</dbReference>
<feature type="compositionally biased region" description="Polar residues" evidence="8">
    <location>
        <begin position="1"/>
        <end position="11"/>
    </location>
</feature>
<evidence type="ECO:0000256" key="1">
    <source>
        <dbReference type="ARBA" id="ARBA00009063"/>
    </source>
</evidence>
<dbReference type="InterPro" id="IPR045242">
    <property type="entry name" value="Syntaxin"/>
</dbReference>
<reference evidence="11 13" key="1">
    <citation type="submission" date="2024-02" db="EMBL/GenBank/DDBJ databases">
        <authorList>
            <person name="Vignale AGUSTIN F."/>
            <person name="Sosa J E."/>
            <person name="Modenutti C."/>
        </authorList>
    </citation>
    <scope>NUCLEOTIDE SEQUENCE [LARGE SCALE GENOMIC DNA]</scope>
</reference>
<dbReference type="InterPro" id="IPR006011">
    <property type="entry name" value="Syntaxin_N"/>
</dbReference>
<proteinExistence type="inferred from homology"/>
<name>A0ABC8R8U5_9AQUA</name>
<feature type="coiled-coil region" evidence="7">
    <location>
        <begin position="37"/>
        <end position="67"/>
    </location>
</feature>
<protein>
    <recommendedName>
        <fullName evidence="10">t-SNARE coiled-coil homology domain-containing protein</fullName>
    </recommendedName>
</protein>
<dbReference type="SMART" id="SM00397">
    <property type="entry name" value="t_SNARE"/>
    <property type="match status" value="1"/>
</dbReference>
<dbReference type="Pfam" id="PF05739">
    <property type="entry name" value="SNARE"/>
    <property type="match status" value="1"/>
</dbReference>
<dbReference type="SMART" id="SM00503">
    <property type="entry name" value="SynN"/>
    <property type="match status" value="1"/>
</dbReference>
<evidence type="ECO:0000256" key="6">
    <source>
        <dbReference type="RuleBase" id="RU003858"/>
    </source>
</evidence>
<dbReference type="InterPro" id="IPR010989">
    <property type="entry name" value="SNARE"/>
</dbReference>
<dbReference type="PROSITE" id="PS50192">
    <property type="entry name" value="T_SNARE"/>
    <property type="match status" value="1"/>
</dbReference>
<dbReference type="Gene3D" id="1.20.5.110">
    <property type="match status" value="1"/>
</dbReference>
<evidence type="ECO:0000313" key="11">
    <source>
        <dbReference type="EMBL" id="CAK9141130.1"/>
    </source>
</evidence>
<evidence type="ECO:0000313" key="12">
    <source>
        <dbReference type="EMBL" id="CAK9182467.1"/>
    </source>
</evidence>
<organism evidence="11 13">
    <name type="scientific">Ilex paraguariensis</name>
    <name type="common">yerba mate</name>
    <dbReference type="NCBI Taxonomy" id="185542"/>
    <lineage>
        <taxon>Eukaryota</taxon>
        <taxon>Viridiplantae</taxon>
        <taxon>Streptophyta</taxon>
        <taxon>Embryophyta</taxon>
        <taxon>Tracheophyta</taxon>
        <taxon>Spermatophyta</taxon>
        <taxon>Magnoliopsida</taxon>
        <taxon>eudicotyledons</taxon>
        <taxon>Gunneridae</taxon>
        <taxon>Pentapetalae</taxon>
        <taxon>asterids</taxon>
        <taxon>campanulids</taxon>
        <taxon>Aquifoliales</taxon>
        <taxon>Aquifoliaceae</taxon>
        <taxon>Ilex</taxon>
    </lineage>
</organism>
<dbReference type="FunFam" id="1.20.58.70:FF:000003">
    <property type="entry name" value="Qa-SNARE, Sso1/Syntaxin1-type, SYP12A-group"/>
    <property type="match status" value="1"/>
</dbReference>
<sequence length="302" mass="34354">MNDLFSSSLSRYRNEEEPSPSHVIEMANTSPNVGANLDKFYEDVEAIKNELRELETLYNHLQTAHEQSKTLHNPKSIKDLRAKMDNDVASSLKKAKFIKVRLEALDSSTAANRKLPGCGPGSSSDRARTSVVNGLRKKLQDSMNSFNELRGKIAKEYKETIQRRYFTVTGENADEATVEKLISTGESETFLQKAIQQQGRGEIMDTILEIQERHDGVKEMEKNLKELHQVFLDMAVLVQSQGEELDDIESHVKRADSLVRGGVRQLDVARKHQKNTRKWTCYGIILLLVILLVILFSIRPWE</sequence>
<gene>
    <name evidence="12" type="ORF">ILEXP_LOCUS52646</name>
    <name evidence="11" type="ORF">ILEXP_LOCUS8653</name>
</gene>
<evidence type="ECO:0000256" key="3">
    <source>
        <dbReference type="ARBA" id="ARBA00022927"/>
    </source>
</evidence>
<keyword evidence="2" id="KW-0813">Transport</keyword>
<dbReference type="PANTHER" id="PTHR19957:SF80">
    <property type="entry name" value="SYNTAXIN-121"/>
    <property type="match status" value="1"/>
</dbReference>
<feature type="domain" description="T-SNARE coiled-coil homology" evidence="10">
    <location>
        <begin position="207"/>
        <end position="269"/>
    </location>
</feature>
<evidence type="ECO:0000256" key="9">
    <source>
        <dbReference type="SAM" id="Phobius"/>
    </source>
</evidence>
<accession>A0ABC8R8U5</accession>
<keyword evidence="13" id="KW-1185">Reference proteome</keyword>
<keyword evidence="4" id="KW-0007">Acetylation</keyword>
<dbReference type="PANTHER" id="PTHR19957">
    <property type="entry name" value="SYNTAXIN"/>
    <property type="match status" value="1"/>
</dbReference>
<dbReference type="EMBL" id="CAUOFW020008375">
    <property type="protein sequence ID" value="CAK9182467.1"/>
    <property type="molecule type" value="Genomic_DNA"/>
</dbReference>
<dbReference type="Pfam" id="PF00804">
    <property type="entry name" value="Syntaxin"/>
    <property type="match status" value="1"/>
</dbReference>
<dbReference type="AlphaFoldDB" id="A0ABC8R8U5"/>
<keyword evidence="9" id="KW-0812">Transmembrane</keyword>
<evidence type="ECO:0000256" key="2">
    <source>
        <dbReference type="ARBA" id="ARBA00022448"/>
    </source>
</evidence>
<feature type="transmembrane region" description="Helical" evidence="9">
    <location>
        <begin position="279"/>
        <end position="298"/>
    </location>
</feature>